<feature type="active site" description="Proton acceptor" evidence="13 14">
    <location>
        <position position="194"/>
    </location>
</feature>
<feature type="binding site" evidence="13">
    <location>
        <position position="259"/>
    </location>
    <ligand>
        <name>sn-glycerol 3-phosphate</name>
        <dbReference type="ChEBI" id="CHEBI:57597"/>
    </ligand>
</feature>
<feature type="binding site" evidence="13">
    <location>
        <position position="257"/>
    </location>
    <ligand>
        <name>sn-glycerol 3-phosphate</name>
        <dbReference type="ChEBI" id="CHEBI:57597"/>
    </ligand>
</feature>
<sequence>MINTASITVIGAGSYGTSLAITLARNNHHVTLWGHKPEHIKSLQINRSNEKFLPNIKFPNNLFPIASLKTAITSSKYILIVVCSNVFTEILHNIKPYLTQESRIIWATKGLEYGTGRLLQDVVYDILGVNNPLAVISGPTFAKELASGLPTAITIAASNDEFGKEIKNIFNSEKILKVCYTSDMIGVQIGGVIKNVIAISAGISDGMGHGANNRISLIIQGLFEIIKLGIALGAKKSTFMGLSGLGDLILTCTDNQSRNRRFGILIGQGITIENALKIINQNIEGYSNTKEIYNLAKNMKIHMPIVEYIYQILFDNQNIQKATDCLLKNTTKNIDAYIN</sequence>
<evidence type="ECO:0000256" key="11">
    <source>
        <dbReference type="ARBA" id="ARBA00069372"/>
    </source>
</evidence>
<feature type="binding site" evidence="16">
    <location>
        <position position="142"/>
    </location>
    <ligand>
        <name>NAD(+)</name>
        <dbReference type="ChEBI" id="CHEBI:57540"/>
    </ligand>
</feature>
<feature type="binding site" evidence="13">
    <location>
        <position position="109"/>
    </location>
    <ligand>
        <name>sn-glycerol 3-phosphate</name>
        <dbReference type="ChEBI" id="CHEBI:57597"/>
    </ligand>
</feature>
<dbReference type="GO" id="GO:0046167">
    <property type="term" value="P:glycerol-3-phosphate biosynthetic process"/>
    <property type="evidence" value="ECO:0007669"/>
    <property type="project" value="UniProtKB-UniRule"/>
</dbReference>
<evidence type="ECO:0000256" key="1">
    <source>
        <dbReference type="ARBA" id="ARBA00011009"/>
    </source>
</evidence>
<dbReference type="Pfam" id="PF01210">
    <property type="entry name" value="NAD_Gly3P_dh_N"/>
    <property type="match status" value="1"/>
</dbReference>
<feature type="binding site" evidence="15">
    <location>
        <begin position="258"/>
        <end position="259"/>
    </location>
    <ligand>
        <name>substrate</name>
    </ligand>
</feature>
<dbReference type="InterPro" id="IPR011128">
    <property type="entry name" value="G3P_DH_NAD-dep_N"/>
</dbReference>
<protein>
    <recommendedName>
        <fullName evidence="11 13">Glycerol-3-phosphate dehydrogenase [NAD(P)+]</fullName>
        <ecNumber evidence="10 13">1.1.1.94</ecNumber>
    </recommendedName>
    <alternativeName>
        <fullName evidence="13">NAD(P)(+)-dependent glycerol-3-phosphate dehydrogenase</fullName>
    </alternativeName>
    <alternativeName>
        <fullName evidence="12 13">NAD(P)H-dependent dihydroxyacetone-phosphate reductase</fullName>
    </alternativeName>
</protein>
<dbReference type="InterPro" id="IPR006168">
    <property type="entry name" value="G3P_DH_NAD-dep"/>
</dbReference>
<feature type="binding site" evidence="13">
    <location>
        <position position="142"/>
    </location>
    <ligand>
        <name>NADPH</name>
        <dbReference type="ChEBI" id="CHEBI:57783"/>
    </ligand>
</feature>
<keyword evidence="4 13" id="KW-0560">Oxidoreductase</keyword>
<evidence type="ECO:0000256" key="12">
    <source>
        <dbReference type="ARBA" id="ARBA00080511"/>
    </source>
</evidence>
<comment type="catalytic activity">
    <reaction evidence="13">
        <text>sn-glycerol 3-phosphate + NAD(+) = dihydroxyacetone phosphate + NADH + H(+)</text>
        <dbReference type="Rhea" id="RHEA:11092"/>
        <dbReference type="ChEBI" id="CHEBI:15378"/>
        <dbReference type="ChEBI" id="CHEBI:57540"/>
        <dbReference type="ChEBI" id="CHEBI:57597"/>
        <dbReference type="ChEBI" id="CHEBI:57642"/>
        <dbReference type="ChEBI" id="CHEBI:57945"/>
        <dbReference type="EC" id="1.1.1.94"/>
    </reaction>
</comment>
<feature type="binding site" evidence="13">
    <location>
        <position position="35"/>
    </location>
    <ligand>
        <name>NADPH</name>
        <dbReference type="ChEBI" id="CHEBI:57783"/>
    </ligand>
</feature>
<dbReference type="GO" id="GO:0047952">
    <property type="term" value="F:glycerol-3-phosphate dehydrogenase [NAD(P)+] activity"/>
    <property type="evidence" value="ECO:0007669"/>
    <property type="project" value="UniProtKB-UniRule"/>
</dbReference>
<dbReference type="Gene3D" id="3.40.50.720">
    <property type="entry name" value="NAD(P)-binding Rossmann-like Domain"/>
    <property type="match status" value="1"/>
</dbReference>
<feature type="domain" description="Glycerol-3-phosphate dehydrogenase NAD-dependent N-terminal" evidence="18">
    <location>
        <begin position="6"/>
        <end position="161"/>
    </location>
</feature>
<keyword evidence="2 13" id="KW-0444">Lipid biosynthesis</keyword>
<dbReference type="GO" id="GO:0046168">
    <property type="term" value="P:glycerol-3-phosphate catabolic process"/>
    <property type="evidence" value="ECO:0007669"/>
    <property type="project" value="InterPro"/>
</dbReference>
<feature type="binding site" evidence="13">
    <location>
        <position position="14"/>
    </location>
    <ligand>
        <name>NADPH</name>
        <dbReference type="ChEBI" id="CHEBI:57783"/>
    </ligand>
</feature>
<evidence type="ECO:0000256" key="15">
    <source>
        <dbReference type="PIRSR" id="PIRSR000114-2"/>
    </source>
</evidence>
<evidence type="ECO:0000256" key="10">
    <source>
        <dbReference type="ARBA" id="ARBA00066687"/>
    </source>
</evidence>
<dbReference type="InterPro" id="IPR008927">
    <property type="entry name" value="6-PGluconate_DH-like_C_sf"/>
</dbReference>
<name>A0AAT9G4K8_9ENTR</name>
<evidence type="ECO:0000259" key="18">
    <source>
        <dbReference type="Pfam" id="PF01210"/>
    </source>
</evidence>
<comment type="pathway">
    <text evidence="13">Membrane lipid metabolism; glycerophospholipid metabolism.</text>
</comment>
<evidence type="ECO:0000256" key="6">
    <source>
        <dbReference type="ARBA" id="ARBA00023098"/>
    </source>
</evidence>
<evidence type="ECO:0000256" key="3">
    <source>
        <dbReference type="ARBA" id="ARBA00022857"/>
    </source>
</evidence>
<evidence type="ECO:0000313" key="20">
    <source>
        <dbReference type="EMBL" id="BET44667.1"/>
    </source>
</evidence>
<evidence type="ECO:0000256" key="2">
    <source>
        <dbReference type="ARBA" id="ARBA00022516"/>
    </source>
</evidence>
<accession>A0AAT9G4K8</accession>
<organism evidence="20">
    <name type="scientific">Candidatus Aschnera chinzeii</name>
    <dbReference type="NCBI Taxonomy" id="1485666"/>
    <lineage>
        <taxon>Bacteria</taxon>
        <taxon>Pseudomonadati</taxon>
        <taxon>Pseudomonadota</taxon>
        <taxon>Gammaproteobacteria</taxon>
        <taxon>Enterobacterales</taxon>
        <taxon>Enterobacteriaceae</taxon>
        <taxon>Candidatus Aschnera</taxon>
    </lineage>
</organism>
<feature type="binding site" evidence="13">
    <location>
        <position position="247"/>
    </location>
    <ligand>
        <name>sn-glycerol 3-phosphate</name>
        <dbReference type="ChEBI" id="CHEBI:57597"/>
    </ligand>
</feature>
<comment type="similarity">
    <text evidence="1 13 17">Belongs to the NAD-dependent glycerol-3-phosphate dehydrogenase family.</text>
</comment>
<dbReference type="InterPro" id="IPR006109">
    <property type="entry name" value="G3P_DH_NAD-dep_C"/>
</dbReference>
<dbReference type="AlphaFoldDB" id="A0AAT9G4K8"/>
<gene>
    <name evidence="13 20" type="primary">gpsA</name>
    <name evidence="20" type="ORF">ACHINZ_3390</name>
</gene>
<dbReference type="EC" id="1.1.1.94" evidence="10 13"/>
<feature type="binding site" evidence="13">
    <location>
        <position position="194"/>
    </location>
    <ligand>
        <name>sn-glycerol 3-phosphate</name>
        <dbReference type="ChEBI" id="CHEBI:57597"/>
    </ligand>
</feature>
<dbReference type="HAMAP" id="MF_00394">
    <property type="entry name" value="NAD_Glyc3P_dehydrog"/>
    <property type="match status" value="1"/>
</dbReference>
<evidence type="ECO:0000256" key="13">
    <source>
        <dbReference type="HAMAP-Rule" id="MF_00394"/>
    </source>
</evidence>
<dbReference type="PANTHER" id="PTHR11728">
    <property type="entry name" value="GLYCEROL-3-PHOSPHATE DEHYDROGENASE"/>
    <property type="match status" value="1"/>
</dbReference>
<feature type="binding site" evidence="13">
    <location>
        <position position="109"/>
    </location>
    <ligand>
        <name>NADPH</name>
        <dbReference type="ChEBI" id="CHEBI:57783"/>
    </ligand>
</feature>
<feature type="binding site" evidence="16">
    <location>
        <position position="258"/>
    </location>
    <ligand>
        <name>NAD(+)</name>
        <dbReference type="ChEBI" id="CHEBI:57540"/>
    </ligand>
</feature>
<keyword evidence="7 13" id="KW-0594">Phospholipid biosynthesis</keyword>
<dbReference type="FunFam" id="1.10.1040.10:FF:000001">
    <property type="entry name" value="Glycerol-3-phosphate dehydrogenase [NAD(P)+]"/>
    <property type="match status" value="1"/>
</dbReference>
<dbReference type="NCBIfam" id="NF000942">
    <property type="entry name" value="PRK00094.1-4"/>
    <property type="match status" value="1"/>
</dbReference>
<dbReference type="PANTHER" id="PTHR11728:SF1">
    <property type="entry name" value="GLYCEROL-3-PHOSPHATE DEHYDROGENASE [NAD(+)] 2, CHLOROPLASTIC"/>
    <property type="match status" value="1"/>
</dbReference>
<comment type="catalytic activity">
    <reaction evidence="9">
        <text>sn-glycerol 3-phosphate + NADP(+) = dihydroxyacetone phosphate + NADPH + H(+)</text>
        <dbReference type="Rhea" id="RHEA:11096"/>
        <dbReference type="ChEBI" id="CHEBI:15378"/>
        <dbReference type="ChEBI" id="CHEBI:57597"/>
        <dbReference type="ChEBI" id="CHEBI:57642"/>
        <dbReference type="ChEBI" id="CHEBI:57783"/>
        <dbReference type="ChEBI" id="CHEBI:58349"/>
        <dbReference type="EC" id="1.1.1.94"/>
    </reaction>
    <physiologicalReaction direction="right-to-left" evidence="9">
        <dbReference type="Rhea" id="RHEA:11098"/>
    </physiologicalReaction>
</comment>
<comment type="subcellular location">
    <subcellularLocation>
        <location evidence="13">Cytoplasm</location>
    </subcellularLocation>
</comment>
<dbReference type="Pfam" id="PF07479">
    <property type="entry name" value="NAD_Gly3P_dh_C"/>
    <property type="match status" value="1"/>
</dbReference>
<dbReference type="GO" id="GO:0005829">
    <property type="term" value="C:cytosol"/>
    <property type="evidence" value="ECO:0007669"/>
    <property type="project" value="TreeGrafter"/>
</dbReference>
<feature type="binding site" evidence="16">
    <location>
        <begin position="11"/>
        <end position="16"/>
    </location>
    <ligand>
        <name>NAD(+)</name>
        <dbReference type="ChEBI" id="CHEBI:57540"/>
    </ligand>
</feature>
<dbReference type="NCBIfam" id="NF000939">
    <property type="entry name" value="PRK00094.1-1"/>
    <property type="match status" value="1"/>
</dbReference>
<evidence type="ECO:0000256" key="16">
    <source>
        <dbReference type="PIRSR" id="PIRSR000114-3"/>
    </source>
</evidence>
<feature type="binding site" evidence="13">
    <location>
        <position position="258"/>
    </location>
    <ligand>
        <name>sn-glycerol 3-phosphate</name>
        <dbReference type="ChEBI" id="CHEBI:57597"/>
    </ligand>
</feature>
<dbReference type="FunFam" id="3.40.50.720:FF:000019">
    <property type="entry name" value="Glycerol-3-phosphate dehydrogenase [NAD(P)+]"/>
    <property type="match status" value="1"/>
</dbReference>
<keyword evidence="3 13" id="KW-0521">NADP</keyword>
<feature type="binding site" evidence="13">
    <location>
        <position position="258"/>
    </location>
    <ligand>
        <name>NADPH</name>
        <dbReference type="ChEBI" id="CHEBI:57783"/>
    </ligand>
</feature>
<dbReference type="NCBIfam" id="NF000940">
    <property type="entry name" value="PRK00094.1-2"/>
    <property type="match status" value="1"/>
</dbReference>
<feature type="binding site" evidence="13">
    <location>
        <position position="140"/>
    </location>
    <ligand>
        <name>sn-glycerol 3-phosphate</name>
        <dbReference type="ChEBI" id="CHEBI:57597"/>
    </ligand>
</feature>
<dbReference type="Gene3D" id="1.10.1040.10">
    <property type="entry name" value="N-(1-d-carboxylethyl)-l-norvaline Dehydrogenase, domain 2"/>
    <property type="match status" value="1"/>
</dbReference>
<proteinExistence type="inferred from homology"/>
<evidence type="ECO:0000256" key="7">
    <source>
        <dbReference type="ARBA" id="ARBA00023209"/>
    </source>
</evidence>
<evidence type="ECO:0000256" key="17">
    <source>
        <dbReference type="RuleBase" id="RU000437"/>
    </source>
</evidence>
<evidence type="ECO:0000256" key="4">
    <source>
        <dbReference type="ARBA" id="ARBA00023002"/>
    </source>
</evidence>
<keyword evidence="13" id="KW-0547">Nucleotide-binding</keyword>
<evidence type="ECO:0000259" key="19">
    <source>
        <dbReference type="Pfam" id="PF07479"/>
    </source>
</evidence>
<reference evidence="20" key="1">
    <citation type="journal article" date="2023" name="Front. Microbiol.">
        <title>Genome analysis of Candidatus Aschnera chinzeii, the bacterial endosymbiont of the blood-sucking bat fly Penicillidia jenynsii (Insecta: Diptera: Nycteribiidae).</title>
        <authorList>
            <person name="Koga R."/>
            <person name="Moriyama M."/>
            <person name="Nozaki T."/>
            <person name="Fukatsu T."/>
        </authorList>
    </citation>
    <scope>NUCLEOTIDE SEQUENCE</scope>
    <source>
        <strain evidence="20">Kw-01</strain>
    </source>
</reference>
<dbReference type="SUPFAM" id="SSF51735">
    <property type="entry name" value="NAD(P)-binding Rossmann-fold domains"/>
    <property type="match status" value="1"/>
</dbReference>
<dbReference type="GO" id="GO:0046474">
    <property type="term" value="P:glycerophospholipid biosynthetic process"/>
    <property type="evidence" value="ECO:0007669"/>
    <property type="project" value="TreeGrafter"/>
</dbReference>
<feature type="binding site" evidence="13">
    <location>
        <position position="36"/>
    </location>
    <ligand>
        <name>NADPH</name>
        <dbReference type="ChEBI" id="CHEBI:57783"/>
    </ligand>
</feature>
<dbReference type="PIRSF" id="PIRSF000114">
    <property type="entry name" value="Glycerol-3-P_dh"/>
    <property type="match status" value="1"/>
</dbReference>
<dbReference type="PRINTS" id="PR00077">
    <property type="entry name" value="GPDHDRGNASE"/>
</dbReference>
<feature type="binding site" evidence="13">
    <location>
        <position position="15"/>
    </location>
    <ligand>
        <name>NADPH</name>
        <dbReference type="ChEBI" id="CHEBI:57783"/>
    </ligand>
</feature>
<keyword evidence="6 13" id="KW-0443">Lipid metabolism</keyword>
<dbReference type="EMBL" id="AP028961">
    <property type="protein sequence ID" value="BET44667.1"/>
    <property type="molecule type" value="Genomic_DNA"/>
</dbReference>
<keyword evidence="13" id="KW-0963">Cytoplasm</keyword>
<feature type="domain" description="Glycerol-3-phosphate dehydrogenase NAD-dependent C-terminal" evidence="19">
    <location>
        <begin position="183"/>
        <end position="323"/>
    </location>
</feature>
<evidence type="ECO:0000256" key="8">
    <source>
        <dbReference type="ARBA" id="ARBA00023264"/>
    </source>
</evidence>
<comment type="function">
    <text evidence="13">Catalyzes the reduction of the glycolytic intermediate dihydroxyacetone phosphate (DHAP) to sn-glycerol 3-phosphate (G3P), the key precursor for phospholipid synthesis.</text>
</comment>
<feature type="binding site" evidence="15">
    <location>
        <position position="109"/>
    </location>
    <ligand>
        <name>substrate</name>
    </ligand>
</feature>
<dbReference type="GO" id="GO:0051287">
    <property type="term" value="F:NAD binding"/>
    <property type="evidence" value="ECO:0007669"/>
    <property type="project" value="InterPro"/>
</dbReference>
<reference evidence="20" key="2">
    <citation type="submission" date="2023-10" db="EMBL/GenBank/DDBJ databases">
        <authorList>
            <person name="Koga R."/>
            <person name="Fukatsu T."/>
        </authorList>
    </citation>
    <scope>NUCLEOTIDE SEQUENCE</scope>
    <source>
        <strain evidence="20">Kw-01</strain>
    </source>
</reference>
<dbReference type="SUPFAM" id="SSF48179">
    <property type="entry name" value="6-phosphogluconate dehydrogenase C-terminal domain-like"/>
    <property type="match status" value="1"/>
</dbReference>
<dbReference type="InterPro" id="IPR036291">
    <property type="entry name" value="NAD(P)-bd_dom_sf"/>
</dbReference>
<dbReference type="GO" id="GO:0005975">
    <property type="term" value="P:carbohydrate metabolic process"/>
    <property type="evidence" value="ECO:0007669"/>
    <property type="project" value="InterPro"/>
</dbReference>
<evidence type="ECO:0000256" key="9">
    <source>
        <dbReference type="ARBA" id="ARBA00052716"/>
    </source>
</evidence>
<evidence type="ECO:0000256" key="14">
    <source>
        <dbReference type="PIRSR" id="PIRSR000114-1"/>
    </source>
</evidence>
<evidence type="ECO:0000256" key="5">
    <source>
        <dbReference type="ARBA" id="ARBA00023027"/>
    </source>
</evidence>
<feature type="binding site" evidence="13">
    <location>
        <position position="284"/>
    </location>
    <ligand>
        <name>NADPH</name>
        <dbReference type="ChEBI" id="CHEBI:57783"/>
    </ligand>
</feature>
<keyword evidence="8 13" id="KW-1208">Phospholipid metabolism</keyword>
<comment type="caution">
    <text evidence="13">Lacks conserved residue(s) required for the propagation of feature annotation.</text>
</comment>
<keyword evidence="5 13" id="KW-0520">NAD</keyword>
<dbReference type="InterPro" id="IPR013328">
    <property type="entry name" value="6PGD_dom2"/>
</dbReference>
<feature type="binding site" evidence="13">
    <location>
        <position position="138"/>
    </location>
    <ligand>
        <name>sn-glycerol 3-phosphate</name>
        <dbReference type="ChEBI" id="CHEBI:57597"/>
    </ligand>
</feature>